<dbReference type="EMBL" id="JBHUIJ010000005">
    <property type="protein sequence ID" value="MFD2236937.1"/>
    <property type="molecule type" value="Genomic_DNA"/>
</dbReference>
<evidence type="ECO:0000313" key="2">
    <source>
        <dbReference type="Proteomes" id="UP001597371"/>
    </source>
</evidence>
<reference evidence="2" key="1">
    <citation type="journal article" date="2019" name="Int. J. Syst. Evol. Microbiol.">
        <title>The Global Catalogue of Microorganisms (GCM) 10K type strain sequencing project: providing services to taxonomists for standard genome sequencing and annotation.</title>
        <authorList>
            <consortium name="The Broad Institute Genomics Platform"/>
            <consortium name="The Broad Institute Genome Sequencing Center for Infectious Disease"/>
            <person name="Wu L."/>
            <person name="Ma J."/>
        </authorList>
    </citation>
    <scope>NUCLEOTIDE SEQUENCE [LARGE SCALE GENOMIC DNA]</scope>
    <source>
        <strain evidence="2">ZS-35-S2</strain>
    </source>
</reference>
<keyword evidence="2" id="KW-1185">Reference proteome</keyword>
<evidence type="ECO:0000313" key="1">
    <source>
        <dbReference type="EMBL" id="MFD2236937.1"/>
    </source>
</evidence>
<gene>
    <name evidence="1" type="ORF">ACFSKQ_05585</name>
</gene>
<protein>
    <submittedName>
        <fullName evidence="1">Uncharacterized protein</fullName>
    </submittedName>
</protein>
<dbReference type="RefSeq" id="WP_245195711.1">
    <property type="nucleotide sequence ID" value="NZ_CP072611.1"/>
</dbReference>
<name>A0ABW5CJX8_9HYPH</name>
<dbReference type="Proteomes" id="UP001597371">
    <property type="component" value="Unassembled WGS sequence"/>
</dbReference>
<proteinExistence type="predicted"/>
<organism evidence="1 2">
    <name type="scientific">Aureimonas populi</name>
    <dbReference type="NCBI Taxonomy" id="1701758"/>
    <lineage>
        <taxon>Bacteria</taxon>
        <taxon>Pseudomonadati</taxon>
        <taxon>Pseudomonadota</taxon>
        <taxon>Alphaproteobacteria</taxon>
        <taxon>Hyphomicrobiales</taxon>
        <taxon>Aurantimonadaceae</taxon>
        <taxon>Aureimonas</taxon>
    </lineage>
</organism>
<sequence length="80" mass="8876">MSEVLEREPARAGDIASADALRDEIVDRLRLHTEMVSRLLDEPAFLPEDFAVFLEDVANAYLDIAAEVNARSMPLGGRPH</sequence>
<accession>A0ABW5CJX8</accession>
<comment type="caution">
    <text evidence="1">The sequence shown here is derived from an EMBL/GenBank/DDBJ whole genome shotgun (WGS) entry which is preliminary data.</text>
</comment>